<dbReference type="GO" id="GO:0031122">
    <property type="term" value="P:cytoplasmic microtubule organization"/>
    <property type="evidence" value="ECO:0007669"/>
    <property type="project" value="TreeGrafter"/>
</dbReference>
<feature type="domain" description="CAP-Gly" evidence="6">
    <location>
        <begin position="172"/>
        <end position="214"/>
    </location>
</feature>
<evidence type="ECO:0000256" key="1">
    <source>
        <dbReference type="ARBA" id="ARBA00004496"/>
    </source>
</evidence>
<evidence type="ECO:0000256" key="5">
    <source>
        <dbReference type="SAM" id="Coils"/>
    </source>
</evidence>
<dbReference type="Pfam" id="PF01302">
    <property type="entry name" value="CAP_GLY"/>
    <property type="match status" value="1"/>
</dbReference>
<dbReference type="InterPro" id="IPR045172">
    <property type="entry name" value="TBCB_Ubl"/>
</dbReference>
<evidence type="ECO:0000256" key="2">
    <source>
        <dbReference type="ARBA" id="ARBA00022490"/>
    </source>
</evidence>
<name>A0A336LP18_CULSO</name>
<dbReference type="SUPFAM" id="SSF54236">
    <property type="entry name" value="Ubiquitin-like"/>
    <property type="match status" value="1"/>
</dbReference>
<dbReference type="EMBL" id="UFQT01000027">
    <property type="protein sequence ID" value="SSX18107.1"/>
    <property type="molecule type" value="Genomic_DNA"/>
</dbReference>
<dbReference type="InterPro" id="IPR000938">
    <property type="entry name" value="CAP-Gly_domain"/>
</dbReference>
<protein>
    <submittedName>
        <fullName evidence="7">CSON007363 protein</fullName>
    </submittedName>
</protein>
<dbReference type="GO" id="GO:0035371">
    <property type="term" value="C:microtubule plus-end"/>
    <property type="evidence" value="ECO:0007669"/>
    <property type="project" value="TreeGrafter"/>
</dbReference>
<dbReference type="GO" id="GO:0043014">
    <property type="term" value="F:alpha-tubulin binding"/>
    <property type="evidence" value="ECO:0007669"/>
    <property type="project" value="InterPro"/>
</dbReference>
<keyword evidence="5" id="KW-0175">Coiled coil</keyword>
<evidence type="ECO:0000313" key="7">
    <source>
        <dbReference type="EMBL" id="SSX18107.1"/>
    </source>
</evidence>
<dbReference type="GO" id="GO:0051010">
    <property type="term" value="F:microtubule plus-end binding"/>
    <property type="evidence" value="ECO:0007669"/>
    <property type="project" value="TreeGrafter"/>
</dbReference>
<accession>A0A336LP18</accession>
<reference evidence="7" key="1">
    <citation type="submission" date="2018-07" db="EMBL/GenBank/DDBJ databases">
        <authorList>
            <person name="Quirk P.G."/>
            <person name="Krulwich T.A."/>
        </authorList>
    </citation>
    <scope>NUCLEOTIDE SEQUENCE</scope>
</reference>
<dbReference type="Pfam" id="PF14560">
    <property type="entry name" value="Ubiquitin_2"/>
    <property type="match status" value="1"/>
</dbReference>
<dbReference type="GO" id="GO:0007021">
    <property type="term" value="P:tubulin complex assembly"/>
    <property type="evidence" value="ECO:0007669"/>
    <property type="project" value="InterPro"/>
</dbReference>
<dbReference type="GO" id="GO:0005634">
    <property type="term" value="C:nucleus"/>
    <property type="evidence" value="ECO:0007669"/>
    <property type="project" value="TreeGrafter"/>
</dbReference>
<sequence length="234" mass="26611">MVPVDFVIVNVSNSQNDTISFERKFSKLSKVFELKQMLEIVTGGNAGSMQLELYNGDQLVQALNNDDAILGSYPIKNGMRIHVIDNILFDQNVPKFELTQEQYEKRQDSVKNFLLKNKLGKYNEEELKKLEEEKLERAKLEDTIVKAAKIGTRCKVTTKGKPTRYGTVMYNGELDGKKGIFIGVKFDEPLGTNDGSIENKRYFQCPPKYGGFISPIFVEIGDFAQEEFDLDDEL</sequence>
<dbReference type="VEuPathDB" id="VectorBase:CSON007363"/>
<organism evidence="7">
    <name type="scientific">Culicoides sonorensis</name>
    <name type="common">Biting midge</name>
    <dbReference type="NCBI Taxonomy" id="179676"/>
    <lineage>
        <taxon>Eukaryota</taxon>
        <taxon>Metazoa</taxon>
        <taxon>Ecdysozoa</taxon>
        <taxon>Arthropoda</taxon>
        <taxon>Hexapoda</taxon>
        <taxon>Insecta</taxon>
        <taxon>Pterygota</taxon>
        <taxon>Neoptera</taxon>
        <taxon>Endopterygota</taxon>
        <taxon>Diptera</taxon>
        <taxon>Nematocera</taxon>
        <taxon>Chironomoidea</taxon>
        <taxon>Ceratopogonidae</taxon>
        <taxon>Ceratopogoninae</taxon>
        <taxon>Culicoides</taxon>
        <taxon>Monoculicoides</taxon>
    </lineage>
</organism>
<dbReference type="GO" id="GO:0007023">
    <property type="term" value="P:post-chaperonin tubulin folding pathway"/>
    <property type="evidence" value="ECO:0007669"/>
    <property type="project" value="InterPro"/>
</dbReference>
<dbReference type="GO" id="GO:0005829">
    <property type="term" value="C:cytosol"/>
    <property type="evidence" value="ECO:0007669"/>
    <property type="project" value="UniProtKB-ARBA"/>
</dbReference>
<dbReference type="PANTHER" id="PTHR18916">
    <property type="entry name" value="DYNACTIN 1-RELATED MICROTUBULE-BINDING"/>
    <property type="match status" value="1"/>
</dbReference>
<keyword evidence="2" id="KW-0963">Cytoplasm</keyword>
<dbReference type="InterPro" id="IPR036859">
    <property type="entry name" value="CAP-Gly_dom_sf"/>
</dbReference>
<dbReference type="Gene3D" id="3.10.20.90">
    <property type="entry name" value="Phosphatidylinositol 3-kinase Catalytic Subunit, Chain A, domain 1"/>
    <property type="match status" value="1"/>
</dbReference>
<evidence type="ECO:0000256" key="4">
    <source>
        <dbReference type="ARBA" id="ARBA00025779"/>
    </source>
</evidence>
<comment type="subcellular location">
    <subcellularLocation>
        <location evidence="1">Cytoplasm</location>
    </subcellularLocation>
</comment>
<dbReference type="PROSITE" id="PS50245">
    <property type="entry name" value="CAP_GLY_2"/>
    <property type="match status" value="1"/>
</dbReference>
<feature type="coiled-coil region" evidence="5">
    <location>
        <begin position="121"/>
        <end position="150"/>
    </location>
</feature>
<dbReference type="CDD" id="cd01789">
    <property type="entry name" value="Ubl_TBCB"/>
    <property type="match status" value="1"/>
</dbReference>
<dbReference type="PANTHER" id="PTHR18916:SF85">
    <property type="entry name" value="TUBULIN-FOLDING COFACTOR B"/>
    <property type="match status" value="1"/>
</dbReference>
<evidence type="ECO:0000259" key="6">
    <source>
        <dbReference type="PROSITE" id="PS50245"/>
    </source>
</evidence>
<dbReference type="InterPro" id="IPR029071">
    <property type="entry name" value="Ubiquitin-like_domsf"/>
</dbReference>
<dbReference type="GO" id="GO:0005938">
    <property type="term" value="C:cell cortex"/>
    <property type="evidence" value="ECO:0007669"/>
    <property type="project" value="TreeGrafter"/>
</dbReference>
<gene>
    <name evidence="7" type="primary">CSON007363</name>
</gene>
<dbReference type="SMART" id="SM01052">
    <property type="entry name" value="CAP_GLY"/>
    <property type="match status" value="1"/>
</dbReference>
<dbReference type="Gene3D" id="2.30.30.190">
    <property type="entry name" value="CAP Gly-rich-like domain"/>
    <property type="match status" value="1"/>
</dbReference>
<comment type="similarity">
    <text evidence="4">Belongs to the TBCB family.</text>
</comment>
<evidence type="ECO:0000256" key="3">
    <source>
        <dbReference type="ARBA" id="ARBA00023186"/>
    </source>
</evidence>
<dbReference type="SUPFAM" id="SSF74924">
    <property type="entry name" value="Cap-Gly domain"/>
    <property type="match status" value="1"/>
</dbReference>
<keyword evidence="3" id="KW-0143">Chaperone</keyword>
<dbReference type="InterPro" id="IPR000626">
    <property type="entry name" value="Ubiquitin-like_dom"/>
</dbReference>
<dbReference type="AlphaFoldDB" id="A0A336LP18"/>
<proteinExistence type="inferred from homology"/>
<dbReference type="FunFam" id="2.30.30.190:FF:000013">
    <property type="entry name" value="Tubulin-folding cofactor B"/>
    <property type="match status" value="1"/>
</dbReference>